<feature type="transmembrane region" description="Helical" evidence="6">
    <location>
        <begin position="154"/>
        <end position="176"/>
    </location>
</feature>
<evidence type="ECO:0000256" key="2">
    <source>
        <dbReference type="ARBA" id="ARBA00022475"/>
    </source>
</evidence>
<evidence type="ECO:0000256" key="6">
    <source>
        <dbReference type="SAM" id="Phobius"/>
    </source>
</evidence>
<feature type="transmembrane region" description="Helical" evidence="6">
    <location>
        <begin position="103"/>
        <end position="133"/>
    </location>
</feature>
<feature type="transmembrane region" description="Helical" evidence="6">
    <location>
        <begin position="182"/>
        <end position="204"/>
    </location>
</feature>
<evidence type="ECO:0000256" key="4">
    <source>
        <dbReference type="ARBA" id="ARBA00022989"/>
    </source>
</evidence>
<keyword evidence="2" id="KW-1003">Cell membrane</keyword>
<dbReference type="AlphaFoldDB" id="A0A4R6U547"/>
<keyword evidence="4 6" id="KW-1133">Transmembrane helix</keyword>
<evidence type="ECO:0000256" key="5">
    <source>
        <dbReference type="ARBA" id="ARBA00023136"/>
    </source>
</evidence>
<feature type="domain" description="Na+/H+ antiporter NhaC-like C-terminal" evidence="7">
    <location>
        <begin position="163"/>
        <end position="446"/>
    </location>
</feature>
<proteinExistence type="predicted"/>
<gene>
    <name evidence="8" type="ORF">EV696_1413</name>
</gene>
<evidence type="ECO:0000259" key="7">
    <source>
        <dbReference type="Pfam" id="PF03553"/>
    </source>
</evidence>
<comment type="caution">
    <text evidence="8">The sequence shown here is derived from an EMBL/GenBank/DDBJ whole genome shotgun (WGS) entry which is preliminary data.</text>
</comment>
<feature type="transmembrane region" description="Helical" evidence="6">
    <location>
        <begin position="35"/>
        <end position="53"/>
    </location>
</feature>
<comment type="subcellular location">
    <subcellularLocation>
        <location evidence="1">Cell membrane</location>
        <topology evidence="1">Multi-pass membrane protein</topology>
    </subcellularLocation>
</comment>
<feature type="transmembrane region" description="Helical" evidence="6">
    <location>
        <begin position="330"/>
        <end position="351"/>
    </location>
</feature>
<dbReference type="PANTHER" id="PTHR43478">
    <property type="entry name" value="NA+/H+ ANTIPORTER-RELATED"/>
    <property type="match status" value="1"/>
</dbReference>
<keyword evidence="3 6" id="KW-0812">Transmembrane</keyword>
<dbReference type="PANTHER" id="PTHR43478:SF1">
    <property type="entry name" value="NA+_H+ ANTIPORTER NHAC-LIKE C-TERMINAL DOMAIN-CONTAINING PROTEIN"/>
    <property type="match status" value="1"/>
</dbReference>
<feature type="transmembrane region" description="Helical" evidence="6">
    <location>
        <begin position="235"/>
        <end position="255"/>
    </location>
</feature>
<dbReference type="OrthoDB" id="9762978at2"/>
<feature type="transmembrane region" description="Helical" evidence="6">
    <location>
        <begin position="429"/>
        <end position="449"/>
    </location>
</feature>
<dbReference type="GO" id="GO:0005886">
    <property type="term" value="C:plasma membrane"/>
    <property type="evidence" value="ECO:0007669"/>
    <property type="project" value="UniProtKB-SubCell"/>
</dbReference>
<feature type="transmembrane region" description="Helical" evidence="6">
    <location>
        <begin position="267"/>
        <end position="285"/>
    </location>
</feature>
<accession>A0A4R6U547</accession>
<evidence type="ECO:0000313" key="8">
    <source>
        <dbReference type="EMBL" id="TDQ41321.1"/>
    </source>
</evidence>
<dbReference type="InterPro" id="IPR018461">
    <property type="entry name" value="Na/H_Antiport_NhaC-like_C"/>
</dbReference>
<evidence type="ECO:0000256" key="3">
    <source>
        <dbReference type="ARBA" id="ARBA00022692"/>
    </source>
</evidence>
<dbReference type="EMBL" id="SNYM01000041">
    <property type="protein sequence ID" value="TDQ41321.1"/>
    <property type="molecule type" value="Genomic_DNA"/>
</dbReference>
<evidence type="ECO:0000313" key="9">
    <source>
        <dbReference type="Proteomes" id="UP000295375"/>
    </source>
</evidence>
<keyword evidence="5 6" id="KW-0472">Membrane</keyword>
<name>A0A4R6U547_9GAMM</name>
<dbReference type="Proteomes" id="UP000295375">
    <property type="component" value="Unassembled WGS sequence"/>
</dbReference>
<dbReference type="RefSeq" id="WP_133593982.1">
    <property type="nucleotide sequence ID" value="NZ_CP037953.1"/>
</dbReference>
<dbReference type="Pfam" id="PF03553">
    <property type="entry name" value="Na_H_antiporter"/>
    <property type="match status" value="1"/>
</dbReference>
<evidence type="ECO:0000256" key="1">
    <source>
        <dbReference type="ARBA" id="ARBA00004651"/>
    </source>
</evidence>
<feature type="transmembrane region" description="Helical" evidence="6">
    <location>
        <begin position="297"/>
        <end position="318"/>
    </location>
</feature>
<keyword evidence="9" id="KW-1185">Reference proteome</keyword>
<sequence length="450" mass="47815">MEWLSLLPPLLAIAIAVWKREVMLALVAAIFSAEWLLNGSPLNAFVLTFERMIAQLADAGNARILLFSLLVGALIAFVRDSGGVSAFIRWIEQRGFANSPRQVGWLAVITGSVLFIESNLSILGACLVSASLFDKHNMSRARLAYFADATCAPTKVLVLLNGWGAYALTLISGYGLENPVSTLAWSVPLNFYCLTTLLIVFWTVHTGKVFGPMKVSESRAAAIDQALPAATSKRYFLAPIAVMIVGIITLMYITGDGNIMKGSGSKSVLWATALAVLTGYVLLRAGKRFRHRELVQVAFKGMNELLPLVALVLLAMALGDSLKALGTGTFIASIVGAHLPALIITPLVFLAACLMSFATGTSWGTFAIMMPIAMPLSLSTGIPPSMLVSAVLGGGVFGDHCSGISDSTILSSLASGCDHYEHIKTQLPYAVTAALVTITLYIVVGLFLGL</sequence>
<organism evidence="8 9">
    <name type="scientific">Permianibacter aggregans</name>
    <dbReference type="NCBI Taxonomy" id="1510150"/>
    <lineage>
        <taxon>Bacteria</taxon>
        <taxon>Pseudomonadati</taxon>
        <taxon>Pseudomonadota</taxon>
        <taxon>Gammaproteobacteria</taxon>
        <taxon>Pseudomonadales</taxon>
        <taxon>Pseudomonadaceae</taxon>
        <taxon>Permianibacter</taxon>
    </lineage>
</organism>
<protein>
    <submittedName>
        <fullName evidence="8">Transporter (NhaC family)</fullName>
    </submittedName>
</protein>
<feature type="transmembrane region" description="Helical" evidence="6">
    <location>
        <begin position="65"/>
        <end position="91"/>
    </location>
</feature>
<reference evidence="8 9" key="1">
    <citation type="submission" date="2019-03" db="EMBL/GenBank/DDBJ databases">
        <title>Genomic Encyclopedia of Type Strains, Phase IV (KMG-IV): sequencing the most valuable type-strain genomes for metagenomic binning, comparative biology and taxonomic classification.</title>
        <authorList>
            <person name="Goeker M."/>
        </authorList>
    </citation>
    <scope>NUCLEOTIDE SEQUENCE [LARGE SCALE GENOMIC DNA]</scope>
    <source>
        <strain evidence="8 9">DSM 103792</strain>
    </source>
</reference>